<evidence type="ECO:0008006" key="4">
    <source>
        <dbReference type="Google" id="ProtNLM"/>
    </source>
</evidence>
<feature type="compositionally biased region" description="Basic and acidic residues" evidence="1">
    <location>
        <begin position="96"/>
        <end position="124"/>
    </location>
</feature>
<feature type="compositionally biased region" description="Acidic residues" evidence="1">
    <location>
        <begin position="349"/>
        <end position="358"/>
    </location>
</feature>
<feature type="region of interest" description="Disordered" evidence="1">
    <location>
        <begin position="1"/>
        <end position="130"/>
    </location>
</feature>
<reference evidence="2" key="2">
    <citation type="submission" date="2020-09" db="EMBL/GenBank/DDBJ databases">
        <authorList>
            <person name="Sun Q."/>
            <person name="Zhou Y."/>
        </authorList>
    </citation>
    <scope>NUCLEOTIDE SEQUENCE</scope>
    <source>
        <strain evidence="2">CGMCC 4.7372</strain>
    </source>
</reference>
<name>A0A8H9LIU9_9ACTO</name>
<keyword evidence="3" id="KW-1185">Reference proteome</keyword>
<gene>
    <name evidence="2" type="ORF">GCM10011612_13050</name>
</gene>
<evidence type="ECO:0000313" key="3">
    <source>
        <dbReference type="Proteomes" id="UP000614239"/>
    </source>
</evidence>
<feature type="region of interest" description="Disordered" evidence="1">
    <location>
        <begin position="316"/>
        <end position="441"/>
    </location>
</feature>
<protein>
    <recommendedName>
        <fullName evidence="4">Helicase</fullName>
    </recommendedName>
</protein>
<feature type="compositionally biased region" description="Basic and acidic residues" evidence="1">
    <location>
        <begin position="432"/>
        <end position="441"/>
    </location>
</feature>
<feature type="compositionally biased region" description="Acidic residues" evidence="1">
    <location>
        <begin position="367"/>
        <end position="382"/>
    </location>
</feature>
<evidence type="ECO:0000313" key="2">
    <source>
        <dbReference type="EMBL" id="GGO98341.1"/>
    </source>
</evidence>
<organism evidence="2 3">
    <name type="scientific">Actinomyces gaoshouyii</name>
    <dbReference type="NCBI Taxonomy" id="1960083"/>
    <lineage>
        <taxon>Bacteria</taxon>
        <taxon>Bacillati</taxon>
        <taxon>Actinomycetota</taxon>
        <taxon>Actinomycetes</taxon>
        <taxon>Actinomycetales</taxon>
        <taxon>Actinomycetaceae</taxon>
        <taxon>Actinomyces</taxon>
    </lineage>
</organism>
<dbReference type="RefSeq" id="WP_416171281.1">
    <property type="nucleotide sequence ID" value="NZ_MVIV01000009.1"/>
</dbReference>
<dbReference type="AlphaFoldDB" id="A0A8H9LIU9"/>
<comment type="caution">
    <text evidence="2">The sequence shown here is derived from an EMBL/GenBank/DDBJ whole genome shotgun (WGS) entry which is preliminary data.</text>
</comment>
<dbReference type="EMBL" id="BMNJ01000003">
    <property type="protein sequence ID" value="GGO98341.1"/>
    <property type="molecule type" value="Genomic_DNA"/>
</dbReference>
<sequence>MAHDRAYDRNDGARRSGGARGDRHGFGTRSGNRSGGGSRQHRSYRQDDRSGDYRGGGGRDGGYRGHDYGERSERRPYGSRDDRRGGSGGSRGGRLGGDRRNGRPGARDARPLQRNRIPEPRVPADVEPAQLEASARRELRALGRSNAENVARHLVMVQRLVETDPAAAYEHARYAASHAGRIAVVREAAGIAAYLSEHYSDALRDIRAARRLSGLDLHRAIEADCERALGRYNQALKAAAEADPKQLDDVEEAEIAMVVSGIRHEMGQDELGLVVIEDAIRLFRGDRETLRRLHSVRADRLEDLGRAQEADAIRERIGEAPEPAEPGVEVYDVEEESEEERAAQAAGADEPESADCPEQDERLAEALTDDIDASEDSDDSEPGDVAKSTSEHASGGLSSPRGADVIEDELIEHLQSHGIPADAGTDPAQDSDGAHSEEARA</sequence>
<reference evidence="2" key="1">
    <citation type="journal article" date="2014" name="Int. J. Syst. Evol. Microbiol.">
        <title>Complete genome sequence of Corynebacterium casei LMG S-19264T (=DSM 44701T), isolated from a smear-ripened cheese.</title>
        <authorList>
            <consortium name="US DOE Joint Genome Institute (JGI-PGF)"/>
            <person name="Walter F."/>
            <person name="Albersmeier A."/>
            <person name="Kalinowski J."/>
            <person name="Ruckert C."/>
        </authorList>
    </citation>
    <scope>NUCLEOTIDE SEQUENCE</scope>
    <source>
        <strain evidence="2">CGMCC 4.7372</strain>
    </source>
</reference>
<feature type="compositionally biased region" description="Basic and acidic residues" evidence="1">
    <location>
        <begin position="61"/>
        <end position="85"/>
    </location>
</feature>
<accession>A0A8H9LIU9</accession>
<feature type="compositionally biased region" description="Gly residues" evidence="1">
    <location>
        <begin position="86"/>
        <end position="95"/>
    </location>
</feature>
<feature type="compositionally biased region" description="Basic and acidic residues" evidence="1">
    <location>
        <begin position="1"/>
        <end position="25"/>
    </location>
</feature>
<evidence type="ECO:0000256" key="1">
    <source>
        <dbReference type="SAM" id="MobiDB-lite"/>
    </source>
</evidence>
<proteinExistence type="predicted"/>
<dbReference type="Proteomes" id="UP000614239">
    <property type="component" value="Unassembled WGS sequence"/>
</dbReference>